<feature type="non-terminal residue" evidence="2">
    <location>
        <position position="199"/>
    </location>
</feature>
<proteinExistence type="predicted"/>
<dbReference type="EMBL" id="JASSZA010000012">
    <property type="protein sequence ID" value="KAK2096061.1"/>
    <property type="molecule type" value="Genomic_DNA"/>
</dbReference>
<sequence length="199" mass="22209">MSWLLYKGDPLSDVELDMVTPAGCLECGNLRKDIQPFCAHPEQDKQARRCQEPRPPAGGNFNPAVGAEALHILGTDGNIGTAGFCRAYDLGHTFDTIILERHCTLTSQAVDGFLKAKATFKSSYFIDAFVLSKELNSGGRMELEIKCLIKELELDLEGSREPWKVWIKEGQSDTCRDDCRRLPGRSEQEPRDQEGAYRA</sequence>
<name>A0ABQ9UGA2_SAGOE</name>
<reference evidence="2 3" key="1">
    <citation type="submission" date="2023-05" db="EMBL/GenBank/DDBJ databases">
        <title>B98-5 Cell Line De Novo Hybrid Assembly: An Optical Mapping Approach.</title>
        <authorList>
            <person name="Kananen K."/>
            <person name="Auerbach J.A."/>
            <person name="Kautto E."/>
            <person name="Blachly J.S."/>
        </authorList>
    </citation>
    <scope>NUCLEOTIDE SEQUENCE [LARGE SCALE GENOMIC DNA]</scope>
    <source>
        <strain evidence="2">B95-8</strain>
        <tissue evidence="2">Cell line</tissue>
    </source>
</reference>
<evidence type="ECO:0000313" key="2">
    <source>
        <dbReference type="EMBL" id="KAK2096061.1"/>
    </source>
</evidence>
<evidence type="ECO:0000256" key="1">
    <source>
        <dbReference type="SAM" id="MobiDB-lite"/>
    </source>
</evidence>
<organism evidence="2 3">
    <name type="scientific">Saguinus oedipus</name>
    <name type="common">Cotton-top tamarin</name>
    <name type="synonym">Oedipomidas oedipus</name>
    <dbReference type="NCBI Taxonomy" id="9490"/>
    <lineage>
        <taxon>Eukaryota</taxon>
        <taxon>Metazoa</taxon>
        <taxon>Chordata</taxon>
        <taxon>Craniata</taxon>
        <taxon>Vertebrata</taxon>
        <taxon>Euteleostomi</taxon>
        <taxon>Mammalia</taxon>
        <taxon>Eutheria</taxon>
        <taxon>Euarchontoglires</taxon>
        <taxon>Primates</taxon>
        <taxon>Haplorrhini</taxon>
        <taxon>Platyrrhini</taxon>
        <taxon>Cebidae</taxon>
        <taxon>Callitrichinae</taxon>
        <taxon>Saguinus</taxon>
    </lineage>
</organism>
<gene>
    <name evidence="2" type="ORF">P7K49_025095</name>
</gene>
<keyword evidence="3" id="KW-1185">Reference proteome</keyword>
<protein>
    <submittedName>
        <fullName evidence="2">Uncharacterized protein</fullName>
    </submittedName>
</protein>
<feature type="region of interest" description="Disordered" evidence="1">
    <location>
        <begin position="178"/>
        <end position="199"/>
    </location>
</feature>
<dbReference type="Proteomes" id="UP001266305">
    <property type="component" value="Unassembled WGS sequence"/>
</dbReference>
<comment type="caution">
    <text evidence="2">The sequence shown here is derived from an EMBL/GenBank/DDBJ whole genome shotgun (WGS) entry which is preliminary data.</text>
</comment>
<evidence type="ECO:0000313" key="3">
    <source>
        <dbReference type="Proteomes" id="UP001266305"/>
    </source>
</evidence>
<accession>A0ABQ9UGA2</accession>